<protein>
    <submittedName>
        <fullName evidence="2">Uncharacterized protein</fullName>
    </submittedName>
</protein>
<organism evidence="2 3">
    <name type="scientific">Actinoallomurus iriomotensis</name>
    <dbReference type="NCBI Taxonomy" id="478107"/>
    <lineage>
        <taxon>Bacteria</taxon>
        <taxon>Bacillati</taxon>
        <taxon>Actinomycetota</taxon>
        <taxon>Actinomycetes</taxon>
        <taxon>Streptosporangiales</taxon>
        <taxon>Thermomonosporaceae</taxon>
        <taxon>Actinoallomurus</taxon>
    </lineage>
</organism>
<feature type="region of interest" description="Disordered" evidence="1">
    <location>
        <begin position="1"/>
        <end position="71"/>
    </location>
</feature>
<gene>
    <name evidence="2" type="ORF">Airi01_098790</name>
</gene>
<dbReference type="Proteomes" id="UP001165135">
    <property type="component" value="Unassembled WGS sequence"/>
</dbReference>
<dbReference type="AlphaFoldDB" id="A0A9W6RWV5"/>
<accession>A0A9W6RWV5</accession>
<reference evidence="2" key="1">
    <citation type="submission" date="2023-03" db="EMBL/GenBank/DDBJ databases">
        <title>Actinoallomurus iriomotensis NBRC 103681.</title>
        <authorList>
            <person name="Ichikawa N."/>
            <person name="Sato H."/>
            <person name="Tonouchi N."/>
        </authorList>
    </citation>
    <scope>NUCLEOTIDE SEQUENCE</scope>
    <source>
        <strain evidence="2">NBRC 103681</strain>
    </source>
</reference>
<feature type="compositionally biased region" description="Basic and acidic residues" evidence="1">
    <location>
        <begin position="42"/>
        <end position="71"/>
    </location>
</feature>
<dbReference type="EMBL" id="BSTJ01000020">
    <property type="protein sequence ID" value="GLY81612.1"/>
    <property type="molecule type" value="Genomic_DNA"/>
</dbReference>
<evidence type="ECO:0000313" key="3">
    <source>
        <dbReference type="Proteomes" id="UP001165135"/>
    </source>
</evidence>
<feature type="compositionally biased region" description="Basic and acidic residues" evidence="1">
    <location>
        <begin position="1"/>
        <end position="11"/>
    </location>
</feature>
<proteinExistence type="predicted"/>
<evidence type="ECO:0000256" key="1">
    <source>
        <dbReference type="SAM" id="MobiDB-lite"/>
    </source>
</evidence>
<feature type="compositionally biased region" description="Basic and acidic residues" evidence="1">
    <location>
        <begin position="26"/>
        <end position="36"/>
    </location>
</feature>
<name>A0A9W6RWV5_9ACTN</name>
<evidence type="ECO:0000313" key="2">
    <source>
        <dbReference type="EMBL" id="GLY81612.1"/>
    </source>
</evidence>
<comment type="caution">
    <text evidence="2">The sequence shown here is derived from an EMBL/GenBank/DDBJ whole genome shotgun (WGS) entry which is preliminary data.</text>
</comment>
<sequence length="136" mass="14485">MSDDKSLRESLDPAGAEGGSNVIGDARPDPTDRTGDRIAGPESDKDSRLERLRKRGYEGGRDALESAGKATDRALDLLMRHPPTGHAETRTGPTMTEVPHHGIETGNALAAAMMASVLFGEGIRRLRGRTTHTKGA</sequence>